<dbReference type="PANTHER" id="PTHR35531">
    <property type="entry name" value="INNER MEMBRANE PROTEIN YBCI-RELATED"/>
    <property type="match status" value="1"/>
</dbReference>
<keyword evidence="1" id="KW-0812">Transmembrane</keyword>
<accession>A0A1H4H8R8</accession>
<dbReference type="Proteomes" id="UP000198584">
    <property type="component" value="Unassembled WGS sequence"/>
</dbReference>
<evidence type="ECO:0000313" key="3">
    <source>
        <dbReference type="Proteomes" id="UP000198584"/>
    </source>
</evidence>
<dbReference type="OrthoDB" id="5459053at2"/>
<organism evidence="2 3">
    <name type="scientific">Thalassobacillus cyri</name>
    <dbReference type="NCBI Taxonomy" id="571932"/>
    <lineage>
        <taxon>Bacteria</taxon>
        <taxon>Bacillati</taxon>
        <taxon>Bacillota</taxon>
        <taxon>Bacilli</taxon>
        <taxon>Bacillales</taxon>
        <taxon>Bacillaceae</taxon>
        <taxon>Thalassobacillus</taxon>
    </lineage>
</organism>
<dbReference type="InterPro" id="IPR016956">
    <property type="entry name" value="YdjM"/>
</dbReference>
<keyword evidence="1" id="KW-0472">Membrane</keyword>
<proteinExistence type="predicted"/>
<reference evidence="2 3" key="1">
    <citation type="submission" date="2016-10" db="EMBL/GenBank/DDBJ databases">
        <authorList>
            <person name="de Groot N.N."/>
        </authorList>
    </citation>
    <scope>NUCLEOTIDE SEQUENCE [LARGE SCALE GENOMIC DNA]</scope>
    <source>
        <strain evidence="2 3">CCM7597</strain>
    </source>
</reference>
<evidence type="ECO:0000313" key="2">
    <source>
        <dbReference type="EMBL" id="SEB18031.1"/>
    </source>
</evidence>
<dbReference type="PANTHER" id="PTHR35531:SF1">
    <property type="entry name" value="INNER MEMBRANE PROTEIN YBCI-RELATED"/>
    <property type="match status" value="1"/>
</dbReference>
<feature type="transmembrane region" description="Helical" evidence="1">
    <location>
        <begin position="32"/>
        <end position="49"/>
    </location>
</feature>
<gene>
    <name evidence="2" type="ORF">SAMN05421743_12415</name>
</gene>
<dbReference type="EMBL" id="FNQR01000024">
    <property type="protein sequence ID" value="SEB18031.1"/>
    <property type="molecule type" value="Genomic_DNA"/>
</dbReference>
<feature type="transmembrane region" description="Helical" evidence="1">
    <location>
        <begin position="114"/>
        <end position="131"/>
    </location>
</feature>
<dbReference type="PIRSF" id="PIRSF030780">
    <property type="entry name" value="Md_memb_hyd_prd"/>
    <property type="match status" value="1"/>
</dbReference>
<feature type="transmembrane region" description="Helical" evidence="1">
    <location>
        <begin position="61"/>
        <end position="78"/>
    </location>
</feature>
<dbReference type="AlphaFoldDB" id="A0A1H4H8R8"/>
<keyword evidence="3" id="KW-1185">Reference proteome</keyword>
<feature type="transmembrane region" description="Helical" evidence="1">
    <location>
        <begin position="176"/>
        <end position="199"/>
    </location>
</feature>
<protein>
    <submittedName>
        <fullName evidence="2">Inner membrane protein</fullName>
    </submittedName>
</protein>
<feature type="transmembrane region" description="Helical" evidence="1">
    <location>
        <begin position="7"/>
        <end position="26"/>
    </location>
</feature>
<sequence length="203" mass="23551">MLATGHQVLGFTFGVIAITILQQFGIAPVHTMDVILFFVFVLFGALLPDIDTPTSRLGSKFWRLLILLFLITLLAYLFFPHVLNTYREDLKIFVMMMIPILVMLRGHRKMTHSILFLIVMWVYCQVIVEWMHVPWFYLYGLLAGAVSHLLGDYVTKKGIPLFYPISKRHFRFIFTFRTGSVTEKTIVTMLVIYNVWVLIINAT</sequence>
<feature type="transmembrane region" description="Helical" evidence="1">
    <location>
        <begin position="90"/>
        <end position="107"/>
    </location>
</feature>
<dbReference type="InterPro" id="IPR007404">
    <property type="entry name" value="YdjM-like"/>
</dbReference>
<dbReference type="STRING" id="571932.SAMN05421743_12415"/>
<keyword evidence="1" id="KW-1133">Transmembrane helix</keyword>
<evidence type="ECO:0000256" key="1">
    <source>
        <dbReference type="SAM" id="Phobius"/>
    </source>
</evidence>
<dbReference type="RefSeq" id="WP_093046667.1">
    <property type="nucleotide sequence ID" value="NZ_FNQR01000024.1"/>
</dbReference>
<name>A0A1H4H8R8_9BACI</name>
<dbReference type="Pfam" id="PF04307">
    <property type="entry name" value="YdjM"/>
    <property type="match status" value="1"/>
</dbReference>